<evidence type="ECO:0000313" key="1">
    <source>
        <dbReference type="EMBL" id="KAI3828655.1"/>
    </source>
</evidence>
<protein>
    <submittedName>
        <fullName evidence="1">Uncharacterized protein</fullName>
    </submittedName>
</protein>
<sequence>MIIRDGAHYPLETSFVLHLYHLWPELNSSVSRCFDFPPLNLSITKKLRFDHHQLSRLASGTNCKFILFVIVATQLTYSKVILCLFLALVFVEVGVTKAEVASLMATADLVTVVVVLKNKPGNGVQASDQHQYVEKNILGRVYDALNVLMAMDIIFKDKKEIHGRVYLNQALIIEEDYEEYGNLIVSSSTLADTIKSRTDMLKKTKTAVSSKPIVMRVEYAHCPNLTIIDTLAFVLKEKGNSDVAIRYYLVAIHVSV</sequence>
<gene>
    <name evidence="1" type="ORF">L1987_02763</name>
</gene>
<dbReference type="EMBL" id="CM042018">
    <property type="protein sequence ID" value="KAI3828655.1"/>
    <property type="molecule type" value="Genomic_DNA"/>
</dbReference>
<proteinExistence type="predicted"/>
<reference evidence="1 2" key="2">
    <citation type="journal article" date="2022" name="Mol. Ecol. Resour.">
        <title>The genomes of chicory, endive, great burdock and yacon provide insights into Asteraceae paleo-polyploidization history and plant inulin production.</title>
        <authorList>
            <person name="Fan W."/>
            <person name="Wang S."/>
            <person name="Wang H."/>
            <person name="Wang A."/>
            <person name="Jiang F."/>
            <person name="Liu H."/>
            <person name="Zhao H."/>
            <person name="Xu D."/>
            <person name="Zhang Y."/>
        </authorList>
    </citation>
    <scope>NUCLEOTIDE SEQUENCE [LARGE SCALE GENOMIC DNA]</scope>
    <source>
        <strain evidence="2">cv. Yunnan</strain>
        <tissue evidence="1">Leaves</tissue>
    </source>
</reference>
<evidence type="ECO:0000313" key="2">
    <source>
        <dbReference type="Proteomes" id="UP001056120"/>
    </source>
</evidence>
<reference evidence="2" key="1">
    <citation type="journal article" date="2022" name="Mol. Ecol. Resour.">
        <title>The genomes of chicory, endive, great burdock and yacon provide insights into Asteraceae palaeo-polyploidization history and plant inulin production.</title>
        <authorList>
            <person name="Fan W."/>
            <person name="Wang S."/>
            <person name="Wang H."/>
            <person name="Wang A."/>
            <person name="Jiang F."/>
            <person name="Liu H."/>
            <person name="Zhao H."/>
            <person name="Xu D."/>
            <person name="Zhang Y."/>
        </authorList>
    </citation>
    <scope>NUCLEOTIDE SEQUENCE [LARGE SCALE GENOMIC DNA]</scope>
    <source>
        <strain evidence="2">cv. Yunnan</strain>
    </source>
</reference>
<organism evidence="1 2">
    <name type="scientific">Smallanthus sonchifolius</name>
    <dbReference type="NCBI Taxonomy" id="185202"/>
    <lineage>
        <taxon>Eukaryota</taxon>
        <taxon>Viridiplantae</taxon>
        <taxon>Streptophyta</taxon>
        <taxon>Embryophyta</taxon>
        <taxon>Tracheophyta</taxon>
        <taxon>Spermatophyta</taxon>
        <taxon>Magnoliopsida</taxon>
        <taxon>eudicotyledons</taxon>
        <taxon>Gunneridae</taxon>
        <taxon>Pentapetalae</taxon>
        <taxon>asterids</taxon>
        <taxon>campanulids</taxon>
        <taxon>Asterales</taxon>
        <taxon>Asteraceae</taxon>
        <taxon>Asteroideae</taxon>
        <taxon>Heliantheae alliance</taxon>
        <taxon>Millerieae</taxon>
        <taxon>Smallanthus</taxon>
    </lineage>
</organism>
<accession>A0ACB9K8W7</accession>
<comment type="caution">
    <text evidence="1">The sequence shown here is derived from an EMBL/GenBank/DDBJ whole genome shotgun (WGS) entry which is preliminary data.</text>
</comment>
<dbReference type="Proteomes" id="UP001056120">
    <property type="component" value="Linkage Group LG01"/>
</dbReference>
<keyword evidence="2" id="KW-1185">Reference proteome</keyword>
<name>A0ACB9K8W7_9ASTR</name>